<proteinExistence type="predicted"/>
<dbReference type="InParanoid" id="G4NFE2"/>
<reference key="2">
    <citation type="submission" date="2011-05" db="EMBL/GenBank/DDBJ databases">
        <title>The Genome Sequence of Magnaporthe oryzae 70-15.</title>
        <authorList>
            <consortium name="The Broad Institute Genome Sequencing Platform"/>
            <person name="Ma L.-J."/>
            <person name="Dead R."/>
            <person name="Young S.K."/>
            <person name="Zeng Q."/>
            <person name="Gargeya S."/>
            <person name="Fitzgerald M."/>
            <person name="Haas B."/>
            <person name="Abouelleil A."/>
            <person name="Alvarado L."/>
            <person name="Arachchi H.M."/>
            <person name="Berlin A."/>
            <person name="Brown A."/>
            <person name="Chapman S.B."/>
            <person name="Chen Z."/>
            <person name="Dunbar C."/>
            <person name="Freedman E."/>
            <person name="Gearin G."/>
            <person name="Gellesch M."/>
            <person name="Goldberg J."/>
            <person name="Griggs A."/>
            <person name="Gujja S."/>
            <person name="Heiman D."/>
            <person name="Howarth C."/>
            <person name="Larson L."/>
            <person name="Lui A."/>
            <person name="MacDonald P.J.P."/>
            <person name="Mehta T."/>
            <person name="Montmayeur A."/>
            <person name="Murphy C."/>
            <person name="Neiman D."/>
            <person name="Pearson M."/>
            <person name="Priest M."/>
            <person name="Roberts A."/>
            <person name="Saif S."/>
            <person name="Shea T."/>
            <person name="Shenoy N."/>
            <person name="Sisk P."/>
            <person name="Stolte C."/>
            <person name="Sykes S."/>
            <person name="Yandava C."/>
            <person name="Wortman J."/>
            <person name="Nusbaum C."/>
            <person name="Birren B."/>
        </authorList>
    </citation>
    <scope>NUCLEOTIDE SEQUENCE</scope>
    <source>
        <strain>70-15</strain>
    </source>
</reference>
<sequence length="104" mass="12487">MFGFFFCLNTPGRRESQGSRHISVDDAARFRNDCVKRNVLQGRKSRLPKQVWTKKSWIYILKRTRKTARQYSPEAAHGIKILEVNFCRRPNHRKFNQNFRVDQF</sequence>
<protein>
    <submittedName>
        <fullName evidence="1">Uncharacterized protein</fullName>
    </submittedName>
</protein>
<dbReference type="AlphaFoldDB" id="G4NFE2"/>
<organism evidence="1 2">
    <name type="scientific">Pyricularia oryzae (strain 70-15 / ATCC MYA-4617 / FGSC 8958)</name>
    <name type="common">Rice blast fungus</name>
    <name type="synonym">Magnaporthe oryzae</name>
    <dbReference type="NCBI Taxonomy" id="242507"/>
    <lineage>
        <taxon>Eukaryota</taxon>
        <taxon>Fungi</taxon>
        <taxon>Dikarya</taxon>
        <taxon>Ascomycota</taxon>
        <taxon>Pezizomycotina</taxon>
        <taxon>Sordariomycetes</taxon>
        <taxon>Sordariomycetidae</taxon>
        <taxon>Magnaporthales</taxon>
        <taxon>Pyriculariaceae</taxon>
        <taxon>Pyricularia</taxon>
    </lineage>
</organism>
<keyword evidence="2" id="KW-1185">Reference proteome</keyword>
<evidence type="ECO:0000313" key="1">
    <source>
        <dbReference type="EMBL" id="EHA47170.1"/>
    </source>
</evidence>
<dbReference type="Proteomes" id="UP000009058">
    <property type="component" value="Chromosome 6"/>
</dbReference>
<dbReference type="KEGG" id="mgr:MGG_17653"/>
<dbReference type="GeneID" id="12985996"/>
<gene>
    <name evidence="1" type="ORF">MGG_17653</name>
</gene>
<evidence type="ECO:0000313" key="2">
    <source>
        <dbReference type="Proteomes" id="UP000009058"/>
    </source>
</evidence>
<name>G4NFE2_PYRO7</name>
<dbReference type="RefSeq" id="XP_003719537.1">
    <property type="nucleotide sequence ID" value="XM_003719489.1"/>
</dbReference>
<dbReference type="EMBL" id="CM001236">
    <property type="protein sequence ID" value="EHA47170.1"/>
    <property type="molecule type" value="Genomic_DNA"/>
</dbReference>
<dbReference type="HOGENOM" id="CLU_2250659_0_0_1"/>
<reference evidence="1 2" key="1">
    <citation type="journal article" date="2005" name="Nature">
        <title>The genome sequence of the rice blast fungus Magnaporthe grisea.</title>
        <authorList>
            <person name="Dean R.A."/>
            <person name="Talbot N.J."/>
            <person name="Ebbole D.J."/>
            <person name="Farman M.L."/>
            <person name="Mitchell T.K."/>
            <person name="Orbach M.J."/>
            <person name="Thon M."/>
            <person name="Kulkarni R."/>
            <person name="Xu J.R."/>
            <person name="Pan H."/>
            <person name="Read N.D."/>
            <person name="Lee Y.H."/>
            <person name="Carbone I."/>
            <person name="Brown D."/>
            <person name="Oh Y.Y."/>
            <person name="Donofrio N."/>
            <person name="Jeong J.S."/>
            <person name="Soanes D.M."/>
            <person name="Djonovic S."/>
            <person name="Kolomiets E."/>
            <person name="Rehmeyer C."/>
            <person name="Li W."/>
            <person name="Harding M."/>
            <person name="Kim S."/>
            <person name="Lebrun M.H."/>
            <person name="Bohnert H."/>
            <person name="Coughlan S."/>
            <person name="Butler J."/>
            <person name="Calvo S."/>
            <person name="Ma L.J."/>
            <person name="Nicol R."/>
            <person name="Purcell S."/>
            <person name="Nusbaum C."/>
            <person name="Galagan J.E."/>
            <person name="Birren B.W."/>
        </authorList>
    </citation>
    <scope>NUCLEOTIDE SEQUENCE [LARGE SCALE GENOMIC DNA]</scope>
    <source>
        <strain evidence="2">70-15 / ATCC MYA-4617 / FGSC 8958</strain>
    </source>
</reference>
<accession>G4NFE2</accession>
<dbReference type="VEuPathDB" id="FungiDB:MGG_17653"/>